<organism evidence="3 4">
    <name type="scientific">Piscinibacter gummiphilus</name>
    <dbReference type="NCBI Taxonomy" id="946333"/>
    <lineage>
        <taxon>Bacteria</taxon>
        <taxon>Pseudomonadati</taxon>
        <taxon>Pseudomonadota</taxon>
        <taxon>Betaproteobacteria</taxon>
        <taxon>Burkholderiales</taxon>
        <taxon>Sphaerotilaceae</taxon>
        <taxon>Piscinibacter</taxon>
    </lineage>
</organism>
<dbReference type="InterPro" id="IPR011109">
    <property type="entry name" value="DNA_bind_recombinase_dom"/>
</dbReference>
<dbReference type="Gene3D" id="3.40.50.1390">
    <property type="entry name" value="Resolvase, N-terminal catalytic domain"/>
    <property type="match status" value="1"/>
</dbReference>
<dbReference type="Pfam" id="PF07508">
    <property type="entry name" value="Recombinase"/>
    <property type="match status" value="1"/>
</dbReference>
<keyword evidence="3" id="KW-0614">Plasmid</keyword>
<accession>A0ABZ0D2P8</accession>
<dbReference type="PROSITE" id="PS51737">
    <property type="entry name" value="RECOMBINASE_DNA_BIND"/>
    <property type="match status" value="1"/>
</dbReference>
<evidence type="ECO:0000259" key="2">
    <source>
        <dbReference type="PROSITE" id="PS51737"/>
    </source>
</evidence>
<dbReference type="Proteomes" id="UP001303946">
    <property type="component" value="Plasmid unnamed2"/>
</dbReference>
<evidence type="ECO:0000259" key="1">
    <source>
        <dbReference type="PROSITE" id="PS51736"/>
    </source>
</evidence>
<gene>
    <name evidence="3" type="ORF">RXV79_27865</name>
</gene>
<dbReference type="SMART" id="SM00857">
    <property type="entry name" value="Resolvase"/>
    <property type="match status" value="1"/>
</dbReference>
<dbReference type="InterPro" id="IPR050639">
    <property type="entry name" value="SSR_resolvase"/>
</dbReference>
<evidence type="ECO:0000313" key="4">
    <source>
        <dbReference type="Proteomes" id="UP001303946"/>
    </source>
</evidence>
<evidence type="ECO:0000313" key="3">
    <source>
        <dbReference type="EMBL" id="WOB11405.1"/>
    </source>
</evidence>
<reference evidence="3 4" key="1">
    <citation type="submission" date="2023-10" db="EMBL/GenBank/DDBJ databases">
        <title>Bacteria for the degradation of biodegradable plastic PBAT(Polybutylene adipate terephthalate).</title>
        <authorList>
            <person name="Weon H.-Y."/>
            <person name="Yeon J."/>
        </authorList>
    </citation>
    <scope>NUCLEOTIDE SEQUENCE [LARGE SCALE GENOMIC DNA]</scope>
    <source>
        <strain evidence="3 4">SBD 7-3</strain>
        <plasmid evidence="3 4">unnamed2</plasmid>
    </source>
</reference>
<sequence>MYGADDAFIVLSYPDAAMAKEHGNSESASTAQELVPVAQYVRMSTEHQRYSTENQTLAITEYAERHGMHIVRTYEDSGKSGLNIRGRTGLQSLLRDVQQPAVPFRAVLVYDVSRWGRFPDPDEAAVYEQTCKRRGIKVIYCAEPFTNDGSLSSTVLVGIKRSMAAEYSRELSVKVFAGHRNLVQRGFRQGGAPGLGLRRQLVDENNVVKGQLTRGEKKSIQTDRVVLVPGPADEVETVRRIYKHFLEDGMPERVIASNLNRQQIFTDLGRPWTRGTVHQVLTNEKYIGNNVYNRTSFKLKIAHKQNEPSEWIRRDGAFEAIVPPDRFAQVQSVIVARSAHIDSDHMLALLKHLLEQHGVVSGLLIDEEDGVPSSSAYRSRFGSLLRAYSLIGFTPKRDYAYLEINRALRRRHPEVLAEISAGIDAWGGTTARDAATDLVTVNGEFTTSLVIARCKPTPAGTYRWRIRLDASLQPDVTVVVRMDHANKHPFDYYVFPSIDFCIDSLPIRENNGFTLDAYRVDSLQEFYALSGRSLLEAA</sequence>
<dbReference type="Pfam" id="PF00239">
    <property type="entry name" value="Resolvase"/>
    <property type="match status" value="1"/>
</dbReference>
<feature type="domain" description="Recombinase" evidence="2">
    <location>
        <begin position="216"/>
        <end position="340"/>
    </location>
</feature>
<dbReference type="CDD" id="cd00338">
    <property type="entry name" value="Ser_Recombinase"/>
    <property type="match status" value="1"/>
</dbReference>
<keyword evidence="4" id="KW-1185">Reference proteome</keyword>
<dbReference type="SUPFAM" id="SSF53041">
    <property type="entry name" value="Resolvase-like"/>
    <property type="match status" value="1"/>
</dbReference>
<dbReference type="PANTHER" id="PTHR30461">
    <property type="entry name" value="DNA-INVERTASE FROM LAMBDOID PROPHAGE"/>
    <property type="match status" value="1"/>
</dbReference>
<dbReference type="EMBL" id="CP136338">
    <property type="protein sequence ID" value="WOB11405.1"/>
    <property type="molecule type" value="Genomic_DNA"/>
</dbReference>
<feature type="domain" description="Resolvase/invertase-type recombinase catalytic" evidence="1">
    <location>
        <begin position="36"/>
        <end position="186"/>
    </location>
</feature>
<geneLocation type="plasmid" evidence="3 4">
    <name>unnamed2</name>
</geneLocation>
<name>A0ABZ0D2P8_9BURK</name>
<dbReference type="PANTHER" id="PTHR30461:SF23">
    <property type="entry name" value="DNA RECOMBINASE-RELATED"/>
    <property type="match status" value="1"/>
</dbReference>
<dbReference type="InterPro" id="IPR006119">
    <property type="entry name" value="Resolv_N"/>
</dbReference>
<proteinExistence type="predicted"/>
<dbReference type="InterPro" id="IPR036162">
    <property type="entry name" value="Resolvase-like_N_sf"/>
</dbReference>
<dbReference type="PROSITE" id="PS51736">
    <property type="entry name" value="RECOMBINASES_3"/>
    <property type="match status" value="1"/>
</dbReference>
<dbReference type="InterPro" id="IPR038109">
    <property type="entry name" value="DNA_bind_recomb_sf"/>
</dbReference>
<dbReference type="Gene3D" id="3.90.1750.20">
    <property type="entry name" value="Putative Large Serine Recombinase, Chain B, Domain 2"/>
    <property type="match status" value="1"/>
</dbReference>
<protein>
    <submittedName>
        <fullName evidence="3">Recombinase family protein</fullName>
    </submittedName>
</protein>